<protein>
    <submittedName>
        <fullName evidence="2">MarR family transcriptional regulator</fullName>
    </submittedName>
    <submittedName>
        <fullName evidence="3">Transcriptional repressor MprA</fullName>
    </submittedName>
</protein>
<dbReference type="InterPro" id="IPR039422">
    <property type="entry name" value="MarR/SlyA-like"/>
</dbReference>
<dbReference type="Proteomes" id="UP000193495">
    <property type="component" value="Unassembled WGS sequence"/>
</dbReference>
<dbReference type="Pfam" id="PF12802">
    <property type="entry name" value="MarR_2"/>
    <property type="match status" value="1"/>
</dbReference>
<dbReference type="GO" id="GO:0006950">
    <property type="term" value="P:response to stress"/>
    <property type="evidence" value="ECO:0007669"/>
    <property type="project" value="TreeGrafter"/>
</dbReference>
<evidence type="ECO:0000313" key="5">
    <source>
        <dbReference type="Proteomes" id="UP000240624"/>
    </source>
</evidence>
<dbReference type="InterPro" id="IPR036388">
    <property type="entry name" value="WH-like_DNA-bd_sf"/>
</dbReference>
<organism evidence="3 4">
    <name type="scientific">Limimaricola soesokkakensis</name>
    <dbReference type="NCBI Taxonomy" id="1343159"/>
    <lineage>
        <taxon>Bacteria</taxon>
        <taxon>Pseudomonadati</taxon>
        <taxon>Pseudomonadota</taxon>
        <taxon>Alphaproteobacteria</taxon>
        <taxon>Rhodobacterales</taxon>
        <taxon>Paracoccaceae</taxon>
        <taxon>Limimaricola</taxon>
    </lineage>
</organism>
<evidence type="ECO:0000313" key="4">
    <source>
        <dbReference type="Proteomes" id="UP000193495"/>
    </source>
</evidence>
<reference evidence="2 5" key="2">
    <citation type="submission" date="2018-03" db="EMBL/GenBank/DDBJ databases">
        <title>Genomic Encyclopedia of Archaeal and Bacterial Type Strains, Phase II (KMG-II): from individual species to whole genera.</title>
        <authorList>
            <person name="Goeker M."/>
        </authorList>
    </citation>
    <scope>NUCLEOTIDE SEQUENCE [LARGE SCALE GENOMIC DNA]</scope>
    <source>
        <strain evidence="2 5">DSM 29956</strain>
    </source>
</reference>
<dbReference type="RefSeq" id="WP_242665574.1">
    <property type="nucleotide sequence ID" value="NZ_FWFY01000006.1"/>
</dbReference>
<evidence type="ECO:0000259" key="1">
    <source>
        <dbReference type="PROSITE" id="PS50995"/>
    </source>
</evidence>
<dbReference type="Gene3D" id="1.10.10.10">
    <property type="entry name" value="Winged helix-like DNA-binding domain superfamily/Winged helix DNA-binding domain"/>
    <property type="match status" value="1"/>
</dbReference>
<dbReference type="PRINTS" id="PR00598">
    <property type="entry name" value="HTHMARR"/>
</dbReference>
<feature type="domain" description="HTH marR-type" evidence="1">
    <location>
        <begin position="1"/>
        <end position="142"/>
    </location>
</feature>
<gene>
    <name evidence="2" type="ORF">CLV79_1064</name>
    <name evidence="3" type="ORF">LOS8367_02376</name>
</gene>
<dbReference type="AlphaFoldDB" id="A0A1X6ZIA5"/>
<dbReference type="GO" id="GO:0003700">
    <property type="term" value="F:DNA-binding transcription factor activity"/>
    <property type="evidence" value="ECO:0007669"/>
    <property type="project" value="InterPro"/>
</dbReference>
<keyword evidence="5" id="KW-1185">Reference proteome</keyword>
<dbReference type="Proteomes" id="UP000240624">
    <property type="component" value="Unassembled WGS sequence"/>
</dbReference>
<dbReference type="SUPFAM" id="SSF46785">
    <property type="entry name" value="Winged helix' DNA-binding domain"/>
    <property type="match status" value="1"/>
</dbReference>
<dbReference type="SMART" id="SM00347">
    <property type="entry name" value="HTH_MARR"/>
    <property type="match status" value="1"/>
</dbReference>
<dbReference type="PANTHER" id="PTHR33164">
    <property type="entry name" value="TRANSCRIPTIONAL REGULATOR, MARR FAMILY"/>
    <property type="match status" value="1"/>
</dbReference>
<name>A0A1X6ZIA5_9RHOB</name>
<reference evidence="3 4" key="1">
    <citation type="submission" date="2017-03" db="EMBL/GenBank/DDBJ databases">
        <authorList>
            <person name="Afonso C.L."/>
            <person name="Miller P.J."/>
            <person name="Scott M.A."/>
            <person name="Spackman E."/>
            <person name="Goraichik I."/>
            <person name="Dimitrov K.M."/>
            <person name="Suarez D.L."/>
            <person name="Swayne D.E."/>
        </authorList>
    </citation>
    <scope>NUCLEOTIDE SEQUENCE [LARGE SCALE GENOMIC DNA]</scope>
    <source>
        <strain evidence="3 4">CECT 8367</strain>
    </source>
</reference>
<proteinExistence type="predicted"/>
<sequence>MNTPDPVIQAAWVTIVSKSRTLLEAVEAALKNAGLPPLAWYDALLEIEKAGPDGLRPFELKERLLLPQYGTSRLLDRMAKAELIERRDCDDDGRGQIVCISDKGQAVRQAMWPVYARVLSEKIEDKLSPEDAAQLVKLLSKL</sequence>
<accession>A0A1X6ZIA5</accession>
<dbReference type="InterPro" id="IPR036390">
    <property type="entry name" value="WH_DNA-bd_sf"/>
</dbReference>
<dbReference type="EMBL" id="PYGB01000006">
    <property type="protein sequence ID" value="PSK85998.1"/>
    <property type="molecule type" value="Genomic_DNA"/>
</dbReference>
<dbReference type="PROSITE" id="PS50995">
    <property type="entry name" value="HTH_MARR_2"/>
    <property type="match status" value="1"/>
</dbReference>
<dbReference type="EMBL" id="FWFY01000006">
    <property type="protein sequence ID" value="SLN51689.1"/>
    <property type="molecule type" value="Genomic_DNA"/>
</dbReference>
<dbReference type="InterPro" id="IPR000835">
    <property type="entry name" value="HTH_MarR-typ"/>
</dbReference>
<evidence type="ECO:0000313" key="2">
    <source>
        <dbReference type="EMBL" id="PSK85998.1"/>
    </source>
</evidence>
<evidence type="ECO:0000313" key="3">
    <source>
        <dbReference type="EMBL" id="SLN51689.1"/>
    </source>
</evidence>
<dbReference type="PANTHER" id="PTHR33164:SF104">
    <property type="entry name" value="TRANSCRIPTIONAL REGULATORY PROTEIN"/>
    <property type="match status" value="1"/>
</dbReference>